<evidence type="ECO:0000256" key="5">
    <source>
        <dbReference type="ARBA" id="ARBA00022723"/>
    </source>
</evidence>
<dbReference type="EMBL" id="SMOL01000781">
    <property type="protein sequence ID" value="KAB2596687.1"/>
    <property type="molecule type" value="Genomic_DNA"/>
</dbReference>
<dbReference type="Pfam" id="PF00067">
    <property type="entry name" value="p450"/>
    <property type="match status" value="1"/>
</dbReference>
<evidence type="ECO:0000256" key="2">
    <source>
        <dbReference type="ARBA" id="ARBA00010617"/>
    </source>
</evidence>
<evidence type="ECO:0000313" key="12">
    <source>
        <dbReference type="Proteomes" id="UP000327157"/>
    </source>
</evidence>
<comment type="similarity">
    <text evidence="2">Belongs to the cytochrome P450 family.</text>
</comment>
<dbReference type="Gene3D" id="1.10.630.10">
    <property type="entry name" value="Cytochrome P450"/>
    <property type="match status" value="1"/>
</dbReference>
<protein>
    <submittedName>
        <fullName evidence="11">Uncharacterized protein</fullName>
    </submittedName>
</protein>
<gene>
    <name evidence="11" type="ORF">D8674_032137</name>
</gene>
<proteinExistence type="inferred from homology"/>
<dbReference type="GO" id="GO:0005506">
    <property type="term" value="F:iron ion binding"/>
    <property type="evidence" value="ECO:0007669"/>
    <property type="project" value="InterPro"/>
</dbReference>
<organism evidence="11 12">
    <name type="scientific">Pyrus ussuriensis x Pyrus communis</name>
    <dbReference type="NCBI Taxonomy" id="2448454"/>
    <lineage>
        <taxon>Eukaryota</taxon>
        <taxon>Viridiplantae</taxon>
        <taxon>Streptophyta</taxon>
        <taxon>Embryophyta</taxon>
        <taxon>Tracheophyta</taxon>
        <taxon>Spermatophyta</taxon>
        <taxon>Magnoliopsida</taxon>
        <taxon>eudicotyledons</taxon>
        <taxon>Gunneridae</taxon>
        <taxon>Pentapetalae</taxon>
        <taxon>rosids</taxon>
        <taxon>fabids</taxon>
        <taxon>Rosales</taxon>
        <taxon>Rosaceae</taxon>
        <taxon>Amygdaloideae</taxon>
        <taxon>Maleae</taxon>
        <taxon>Pyrus</taxon>
    </lineage>
</organism>
<dbReference type="GO" id="GO:0004497">
    <property type="term" value="F:monooxygenase activity"/>
    <property type="evidence" value="ECO:0007669"/>
    <property type="project" value="UniProtKB-KW"/>
</dbReference>
<dbReference type="GO" id="GO:0020037">
    <property type="term" value="F:heme binding"/>
    <property type="evidence" value="ECO:0007669"/>
    <property type="project" value="InterPro"/>
</dbReference>
<dbReference type="InterPro" id="IPR036396">
    <property type="entry name" value="Cyt_P450_sf"/>
</dbReference>
<reference evidence="11 12" key="1">
    <citation type="submission" date="2019-09" db="EMBL/GenBank/DDBJ databases">
        <authorList>
            <person name="Ou C."/>
        </authorList>
    </citation>
    <scope>NUCLEOTIDE SEQUENCE [LARGE SCALE GENOMIC DNA]</scope>
    <source>
        <strain evidence="11">S2</strain>
        <tissue evidence="11">Leaf</tissue>
    </source>
</reference>
<evidence type="ECO:0000256" key="10">
    <source>
        <dbReference type="ARBA" id="ARBA00023136"/>
    </source>
</evidence>
<dbReference type="InterPro" id="IPR050665">
    <property type="entry name" value="Cytochrome_P450_Monooxygen"/>
</dbReference>
<accession>A0A5N5F150</accession>
<evidence type="ECO:0000256" key="9">
    <source>
        <dbReference type="ARBA" id="ARBA00023033"/>
    </source>
</evidence>
<evidence type="ECO:0000256" key="8">
    <source>
        <dbReference type="ARBA" id="ARBA00023004"/>
    </source>
</evidence>
<keyword evidence="7" id="KW-0560">Oxidoreductase</keyword>
<dbReference type="InterPro" id="IPR002401">
    <property type="entry name" value="Cyt_P450_E_grp-I"/>
</dbReference>
<comment type="caution">
    <text evidence="11">The sequence shown here is derived from an EMBL/GenBank/DDBJ whole genome shotgun (WGS) entry which is preliminary data.</text>
</comment>
<keyword evidence="5" id="KW-0479">Metal-binding</keyword>
<dbReference type="PANTHER" id="PTHR24282">
    <property type="entry name" value="CYTOCHROME P450 FAMILY MEMBER"/>
    <property type="match status" value="1"/>
</dbReference>
<dbReference type="OrthoDB" id="1470350at2759"/>
<dbReference type="InterPro" id="IPR001128">
    <property type="entry name" value="Cyt_P450"/>
</dbReference>
<dbReference type="PANTHER" id="PTHR24282:SF15">
    <property type="entry name" value="CYTOCHROME P450, FAMILY 715, SUBFAMILY A, POLYPEPTIDE 1"/>
    <property type="match status" value="1"/>
</dbReference>
<comment type="subcellular location">
    <subcellularLocation>
        <location evidence="1">Membrane</location>
        <topology evidence="1">Single-pass membrane protein</topology>
    </subcellularLocation>
</comment>
<dbReference type="GO" id="GO:0016020">
    <property type="term" value="C:membrane"/>
    <property type="evidence" value="ECO:0007669"/>
    <property type="project" value="UniProtKB-SubCell"/>
</dbReference>
<name>A0A5N5F150_9ROSA</name>
<dbReference type="PRINTS" id="PR00463">
    <property type="entry name" value="EP450I"/>
</dbReference>
<sequence length="291" mass="32866">MTSTMFGRIHQTPKAFKLTNIIVITIISDLPDVLTSGADTGKPSNKMILDPFQIESSESQPRSNLLGLLLKESSEEESIGSAVFRNKGLTTEELVDECKTFFFGGHDTTVLAITWSMLLLAMHPEWQNQLRQEIREVIGDIEVDVDRLAGLKKLGWVISEVLRLYPSAPNSQRQARGNIRVNDDLTVPIGTNIYVDRHSRHAPRPSPMGRRRQQVQAREVQGRHPWRLQAQDGVFFYHLSDILPFSLYHADNEAFYGLPILDELGNRWRSYLEKVETEGDSALVVAAVSKD</sequence>
<keyword evidence="6" id="KW-1133">Transmembrane helix</keyword>
<evidence type="ECO:0000256" key="7">
    <source>
        <dbReference type="ARBA" id="ARBA00023002"/>
    </source>
</evidence>
<keyword evidence="8" id="KW-0408">Iron</keyword>
<keyword evidence="12" id="KW-1185">Reference proteome</keyword>
<keyword evidence="3" id="KW-0349">Heme</keyword>
<reference evidence="11 12" key="3">
    <citation type="submission" date="2019-11" db="EMBL/GenBank/DDBJ databases">
        <title>A de novo genome assembly of a pear dwarfing rootstock.</title>
        <authorList>
            <person name="Wang F."/>
            <person name="Wang J."/>
            <person name="Li S."/>
            <person name="Zhang Y."/>
            <person name="Fang M."/>
            <person name="Ma L."/>
            <person name="Zhao Y."/>
            <person name="Jiang S."/>
        </authorList>
    </citation>
    <scope>NUCLEOTIDE SEQUENCE [LARGE SCALE GENOMIC DNA]</scope>
    <source>
        <strain evidence="11">S2</strain>
        <tissue evidence="11">Leaf</tissue>
    </source>
</reference>
<keyword evidence="4" id="KW-0812">Transmembrane</keyword>
<keyword evidence="9" id="KW-0503">Monooxygenase</keyword>
<dbReference type="PRINTS" id="PR00385">
    <property type="entry name" value="P450"/>
</dbReference>
<reference evidence="12" key="2">
    <citation type="submission" date="2019-10" db="EMBL/GenBank/DDBJ databases">
        <title>A de novo genome assembly of a pear dwarfing rootstock.</title>
        <authorList>
            <person name="Wang F."/>
            <person name="Wang J."/>
            <person name="Li S."/>
            <person name="Zhang Y."/>
            <person name="Fang M."/>
            <person name="Ma L."/>
            <person name="Zhao Y."/>
            <person name="Jiang S."/>
        </authorList>
    </citation>
    <scope>NUCLEOTIDE SEQUENCE [LARGE SCALE GENOMIC DNA]</scope>
</reference>
<evidence type="ECO:0000256" key="4">
    <source>
        <dbReference type="ARBA" id="ARBA00022692"/>
    </source>
</evidence>
<evidence type="ECO:0000313" key="11">
    <source>
        <dbReference type="EMBL" id="KAB2596687.1"/>
    </source>
</evidence>
<evidence type="ECO:0000256" key="1">
    <source>
        <dbReference type="ARBA" id="ARBA00004167"/>
    </source>
</evidence>
<evidence type="ECO:0000256" key="6">
    <source>
        <dbReference type="ARBA" id="ARBA00022989"/>
    </source>
</evidence>
<dbReference type="Proteomes" id="UP000327157">
    <property type="component" value="Chromosome 7"/>
</dbReference>
<dbReference type="AlphaFoldDB" id="A0A5N5F150"/>
<dbReference type="GO" id="GO:0016705">
    <property type="term" value="F:oxidoreductase activity, acting on paired donors, with incorporation or reduction of molecular oxygen"/>
    <property type="evidence" value="ECO:0007669"/>
    <property type="project" value="InterPro"/>
</dbReference>
<keyword evidence="10" id="KW-0472">Membrane</keyword>
<evidence type="ECO:0000256" key="3">
    <source>
        <dbReference type="ARBA" id="ARBA00022617"/>
    </source>
</evidence>
<dbReference type="SUPFAM" id="SSF48264">
    <property type="entry name" value="Cytochrome P450"/>
    <property type="match status" value="1"/>
</dbReference>